<organism evidence="2 3">
    <name type="scientific">Limosilactobacillus balticus</name>
    <dbReference type="NCBI Taxonomy" id="2759747"/>
    <lineage>
        <taxon>Bacteria</taxon>
        <taxon>Bacillati</taxon>
        <taxon>Bacillota</taxon>
        <taxon>Bacilli</taxon>
        <taxon>Lactobacillales</taxon>
        <taxon>Lactobacillaceae</taxon>
        <taxon>Limosilactobacillus</taxon>
    </lineage>
</organism>
<dbReference type="CDD" id="cd00093">
    <property type="entry name" value="HTH_XRE"/>
    <property type="match status" value="1"/>
</dbReference>
<name>A0ABS8RCZ0_9LACO</name>
<sequence length="77" mass="8438">MNSLVLATKHDANLILKKYLSDHGITQRFVAQKSGLSDQQLSDLVKGKRKFTADKAAIIANALGISSSIFLEKSYTK</sequence>
<dbReference type="Gene3D" id="1.10.260.40">
    <property type="entry name" value="lambda repressor-like DNA-binding domains"/>
    <property type="match status" value="1"/>
</dbReference>
<dbReference type="Pfam" id="PF01381">
    <property type="entry name" value="HTH_3"/>
    <property type="match status" value="1"/>
</dbReference>
<gene>
    <name evidence="2" type="ORF">LTY59_06670</name>
</gene>
<proteinExistence type="predicted"/>
<keyword evidence="3" id="KW-1185">Reference proteome</keyword>
<accession>A0ABS8RCZ0</accession>
<dbReference type="SUPFAM" id="SSF47413">
    <property type="entry name" value="lambda repressor-like DNA-binding domains"/>
    <property type="match status" value="1"/>
</dbReference>
<protein>
    <submittedName>
        <fullName evidence="2">Helix-turn-helix domain-containing protein</fullName>
    </submittedName>
</protein>
<dbReference type="InterPro" id="IPR010982">
    <property type="entry name" value="Lambda_DNA-bd_dom_sf"/>
</dbReference>
<dbReference type="EMBL" id="JAJPDJ010000062">
    <property type="protein sequence ID" value="MCD7138902.1"/>
    <property type="molecule type" value="Genomic_DNA"/>
</dbReference>
<feature type="domain" description="HTH cro/C1-type" evidence="1">
    <location>
        <begin position="16"/>
        <end position="70"/>
    </location>
</feature>
<evidence type="ECO:0000259" key="1">
    <source>
        <dbReference type="PROSITE" id="PS50943"/>
    </source>
</evidence>
<evidence type="ECO:0000313" key="3">
    <source>
        <dbReference type="Proteomes" id="UP001200032"/>
    </source>
</evidence>
<comment type="caution">
    <text evidence="2">The sequence shown here is derived from an EMBL/GenBank/DDBJ whole genome shotgun (WGS) entry which is preliminary data.</text>
</comment>
<dbReference type="PROSITE" id="PS50943">
    <property type="entry name" value="HTH_CROC1"/>
    <property type="match status" value="1"/>
</dbReference>
<reference evidence="2 3" key="1">
    <citation type="submission" date="2021-12" db="EMBL/GenBank/DDBJ databases">
        <title>A phylogenomic analysis of Limosilactobacillus reuteri reveals ancient and stable evolutionary relationships with rodents and birds and zoonotic transmission to humans.</title>
        <authorList>
            <person name="Li F."/>
            <person name="Li X."/>
            <person name="Cheng C."/>
            <person name="Tollenaar S."/>
            <person name="Zhang J.S."/>
            <person name="Simpson D."/>
            <person name="Tasseva G."/>
            <person name="Perez-Munoz M.E."/>
            <person name="Frese S."/>
            <person name="Gaenzle M.G."/>
            <person name="Walter J."/>
            <person name="Zheng J."/>
        </authorList>
    </citation>
    <scope>NUCLEOTIDE SEQUENCE [LARGE SCALE GENOMIC DNA]</scope>
    <source>
        <strain evidence="2 3">WF-AF5-A</strain>
    </source>
</reference>
<dbReference type="SMART" id="SM00530">
    <property type="entry name" value="HTH_XRE"/>
    <property type="match status" value="1"/>
</dbReference>
<evidence type="ECO:0000313" key="2">
    <source>
        <dbReference type="EMBL" id="MCD7138902.1"/>
    </source>
</evidence>
<dbReference type="InterPro" id="IPR001387">
    <property type="entry name" value="Cro/C1-type_HTH"/>
</dbReference>
<dbReference type="Proteomes" id="UP001200032">
    <property type="component" value="Unassembled WGS sequence"/>
</dbReference>